<dbReference type="Proteomes" id="UP000192486">
    <property type="component" value="Chromosome"/>
</dbReference>
<accession>A0ABN4YQL8</accession>
<dbReference type="PANTHER" id="PTHR40070">
    <property type="entry name" value="UPF0478 PROTEIN YTXG"/>
    <property type="match status" value="1"/>
</dbReference>
<dbReference type="InterPro" id="IPR009293">
    <property type="entry name" value="UPF0478"/>
</dbReference>
<name>A0ABN4YQL8_SPOUR</name>
<keyword evidence="2" id="KW-1133">Transmembrane helix</keyword>
<proteinExistence type="predicted"/>
<evidence type="ECO:0000256" key="2">
    <source>
        <dbReference type="SAM" id="Phobius"/>
    </source>
</evidence>
<evidence type="ECO:0000313" key="4">
    <source>
        <dbReference type="Proteomes" id="UP000192486"/>
    </source>
</evidence>
<feature type="region of interest" description="Disordered" evidence="1">
    <location>
        <begin position="143"/>
        <end position="166"/>
    </location>
</feature>
<evidence type="ECO:0000256" key="1">
    <source>
        <dbReference type="SAM" id="MobiDB-lite"/>
    </source>
</evidence>
<keyword evidence="2" id="KW-0812">Transmembrane</keyword>
<dbReference type="EMBL" id="CP015108">
    <property type="protein sequence ID" value="ARF13043.1"/>
    <property type="molecule type" value="Genomic_DNA"/>
</dbReference>
<dbReference type="PANTHER" id="PTHR40070:SF1">
    <property type="entry name" value="UPF0478 PROTEIN YTXG"/>
    <property type="match status" value="1"/>
</dbReference>
<protein>
    <submittedName>
        <fullName evidence="3">General stress protein</fullName>
    </submittedName>
</protein>
<organism evidence="3 4">
    <name type="scientific">Sporosarcina ureae</name>
    <dbReference type="NCBI Taxonomy" id="1571"/>
    <lineage>
        <taxon>Bacteria</taxon>
        <taxon>Bacillati</taxon>
        <taxon>Bacillota</taxon>
        <taxon>Bacilli</taxon>
        <taxon>Bacillales</taxon>
        <taxon>Caryophanaceae</taxon>
        <taxon>Sporosarcina</taxon>
    </lineage>
</organism>
<feature type="transmembrane region" description="Helical" evidence="2">
    <location>
        <begin position="6"/>
        <end position="25"/>
    </location>
</feature>
<evidence type="ECO:0000313" key="3">
    <source>
        <dbReference type="EMBL" id="ARF13043.1"/>
    </source>
</evidence>
<gene>
    <name evidence="3" type="ORF">SporoS204_01930</name>
</gene>
<sequence length="166" mass="18014">MKMDLVGIGVILIGIAFVILAIYFAKVLQQVGNILHDVDETVGALPKQLDGILDETGNLIKNSNDSLADINTKIENLTPLFKVIGDLGESTHQLTSSLVDVSSSVQQKGDHTDTSEQNKKLGNIYGSAMLGYYIFKKRKQSVSAAKDRAEQGRPQKKLPAPENASF</sequence>
<dbReference type="Pfam" id="PF06103">
    <property type="entry name" value="DUF948"/>
    <property type="match status" value="1"/>
</dbReference>
<reference evidence="3 4" key="1">
    <citation type="submission" date="2016-04" db="EMBL/GenBank/DDBJ databases">
        <title>Comparative Genomics and Epigenetics of Sporosarcina ureae.</title>
        <authorList>
            <person name="Oliver A.S."/>
            <person name="Cooper K.K."/>
        </authorList>
    </citation>
    <scope>NUCLEOTIDE SEQUENCE [LARGE SCALE GENOMIC DNA]</scope>
    <source>
        <strain evidence="3 4">S204</strain>
    </source>
</reference>
<keyword evidence="4" id="KW-1185">Reference proteome</keyword>
<keyword evidence="2" id="KW-0472">Membrane</keyword>